<keyword evidence="3" id="KW-0949">S-adenosyl-L-methionine</keyword>
<sequence length="1843" mass="205737">VRWWFSWGQEEVILFRFQLRVDEVGPHLLLQYLRQSEEPSKLVTKLPVLASARGGDAAVVAGDRLAQLEPSMSSLSSSAAVWWRQLMDRVKGLYTTWLESAPVGRLSLRQSVLSQRWAEERQQRVEQRAAVLLLESLPEELRHEVVSVRAVTVEAMIFLVHCAFQPGGAGEKAHLLQFLTAPEVGSGLDGTLQLARKWVRLLRRGRELQLVLPDPSLLCRGLDRVISSTFSGNKHPAASFRIASFKLERQLDYKVTLLDAEDYAYLVVGELEAALLAQPLPAPPKIARMEEAKYGDEAGKGKGKAKQQRWKGQRRKQEAVRKAEEETTTDGAPNATSSSTTGSQEDSTAQTEFFEAVATSDLFWREGLGGLRRYDFDEDGVAPRDRGGTLLTTRRTAPIVAMRPLRVRVVNGCPEISEGLGLELIQEAEEVKGDKVPWNRHERKRWKQASAVAVHLFCGKDRAAWAARAEAVHVVLVDQAEDLMADGTYAALLDLALTGKIKMVFGGPPCRTFSALRNLVTEGQDAPRPLRDREGDGRWGRSGLSDWEEWRIRQDVIMIFRMLFLWMVAAAVARLNGDRDPDFLLEHPEDPKIVLGQPDYASLWAFPEIEFLGHGFSKVPAGAVEFVDLPPSRRRREIMLGRALGCLGGSVLESVMKMDHTFLEHLRSFRGHAHRPKPWCLSLDVVGPTRNGCDEYVKKIRYALIGTLVVPHVLGKLLQPPDPGTDNGGGIGPMDESDPVCEDGCGADEEVGLAAPVEEERSKREMERWQARVDEDKLDGVACVEVPFVVTMASKTAAEVLAATKDILVQVKKLGLVVQRVHTNRGREFICKGFRALCRDRGVVRTTTPGDDFKANGRVEALVGRAKNAVRTYLAGSGMGPEMWGFAMRHYVSKIQQEIVTSSWRRWWLPRFFAPLWMWPGARGFLVRADDGTYLTTMVAVENVKEVSGEFRGCLQQADDDHGLRRACGEEEEALLQDEKLAKEFSEAGDFSMRAADELLEGLRLGDVYTPNRRPGLDEGDCQKVAIHVFGMYRHGGVVGTTLGARRHPLLARFLAEVVKANAPSGTTFTTMSLNFNTTMRLHRDGNNQAGEKAYLMGFGNYVGGSLWCHEDASPSTSMWKKFNGKWQVAVWSLINLRGEVCVWRWRQKGQMKYQFLFRVFRPKGEMIRSRGSTRPWNLIEFVAEMVRSQGGPEEFFIGDDSADEEKESQWSDEWIRESWGAYGPPQVSCLKAMNELDASSYQIVGSEVPLEVGWDLFDEFFDFGAGSRRERGPLSQRVDTRLELERIMKDFVPEDGAGGCEHLFKTESVPEESEVPLHTKTISNEVVRKEIGKWVPSMLSEYESLIRENEAVEPFAEETLEQWKREGKDFDLVPGKTVHTVKAFTGRLKTRAVICGNFLGQTFSKDQKYAAGADGVLIRVVLRMVALIAWALCVMDVRTAFLLAPSLPGDNLAGDAGIYGVVDGSLWYVLVGDRRAGAIVCYVEDLLIAGHFFNGFEIARSDQGMILKQDSYTKDLLARYKDLVGYEDVPAPVQLSPEDFVIKESEVAADFVRAAQTMAGELQWLAERCRPEILYAVNLLSHVISKNPKEAVYRGGHLLKYLKCYPEGGIYYPSDPLLTPDTRLQSSGVVIEGFRDASFAPNSGRSQQAIMFFMMGGLVAWTSSRQAFVTMSTAESELVAICELVTCLKSVEHLIAEVMLKDKSKVNDVIKAIHSDSQAALAVCRTAAGSWRTRHLRIRGSLIRELLEQADWTAHHVDGRVMLADLGTKALSADRFGFLAERMRVVRKRCPDTKSSATRPEPVKKLLLLLWLASLVEQANGASTSEHEAPNSFDYQFLLVCV</sequence>
<accession>A0A812KWC7</accession>
<feature type="non-terminal residue" evidence="5">
    <location>
        <position position="1"/>
    </location>
</feature>
<feature type="non-terminal residue" evidence="5">
    <location>
        <position position="1843"/>
    </location>
</feature>
<dbReference type="InterPro" id="IPR018117">
    <property type="entry name" value="C5_DNA_meth_AS"/>
</dbReference>
<dbReference type="PROSITE" id="PS00094">
    <property type="entry name" value="C5_MTASE_1"/>
    <property type="match status" value="1"/>
</dbReference>
<organism evidence="5 6">
    <name type="scientific">Symbiodinium necroappetens</name>
    <dbReference type="NCBI Taxonomy" id="1628268"/>
    <lineage>
        <taxon>Eukaryota</taxon>
        <taxon>Sar</taxon>
        <taxon>Alveolata</taxon>
        <taxon>Dinophyceae</taxon>
        <taxon>Suessiales</taxon>
        <taxon>Symbiodiniaceae</taxon>
        <taxon>Symbiodinium</taxon>
    </lineage>
</organism>
<keyword evidence="2" id="KW-0808">Transferase</keyword>
<reference evidence="5" key="1">
    <citation type="submission" date="2021-02" db="EMBL/GenBank/DDBJ databases">
        <authorList>
            <person name="Dougan E. K."/>
            <person name="Rhodes N."/>
            <person name="Thang M."/>
            <person name="Chan C."/>
        </authorList>
    </citation>
    <scope>NUCLEOTIDE SEQUENCE</scope>
</reference>
<feature type="region of interest" description="Disordered" evidence="4">
    <location>
        <begin position="293"/>
        <end position="349"/>
    </location>
</feature>
<evidence type="ECO:0000256" key="2">
    <source>
        <dbReference type="ARBA" id="ARBA00022679"/>
    </source>
</evidence>
<comment type="caution">
    <text evidence="5">The sequence shown here is derived from an EMBL/GenBank/DDBJ whole genome shotgun (WGS) entry which is preliminary data.</text>
</comment>
<dbReference type="CDD" id="cd09272">
    <property type="entry name" value="RNase_HI_RT_Ty1"/>
    <property type="match status" value="1"/>
</dbReference>
<dbReference type="Proteomes" id="UP000601435">
    <property type="component" value="Unassembled WGS sequence"/>
</dbReference>
<feature type="compositionally biased region" description="Basic and acidic residues" evidence="4">
    <location>
        <begin position="315"/>
        <end position="325"/>
    </location>
</feature>
<feature type="compositionally biased region" description="Polar residues" evidence="4">
    <location>
        <begin position="329"/>
        <end position="349"/>
    </location>
</feature>
<dbReference type="GO" id="GO:0032259">
    <property type="term" value="P:methylation"/>
    <property type="evidence" value="ECO:0007669"/>
    <property type="project" value="UniProtKB-KW"/>
</dbReference>
<dbReference type="OrthoDB" id="424538at2759"/>
<name>A0A812KWC7_9DINO</name>
<protein>
    <submittedName>
        <fullName evidence="5">RE1 protein</fullName>
    </submittedName>
</protein>
<feature type="compositionally biased region" description="Basic residues" evidence="4">
    <location>
        <begin position="301"/>
        <end position="314"/>
    </location>
</feature>
<dbReference type="InterPro" id="IPR036397">
    <property type="entry name" value="RNaseH_sf"/>
</dbReference>
<keyword evidence="1" id="KW-0489">Methyltransferase</keyword>
<dbReference type="GO" id="GO:0008168">
    <property type="term" value="F:methyltransferase activity"/>
    <property type="evidence" value="ECO:0007669"/>
    <property type="project" value="UniProtKB-KW"/>
</dbReference>
<dbReference type="GO" id="GO:0003676">
    <property type="term" value="F:nucleic acid binding"/>
    <property type="evidence" value="ECO:0007669"/>
    <property type="project" value="InterPro"/>
</dbReference>
<evidence type="ECO:0000256" key="3">
    <source>
        <dbReference type="ARBA" id="ARBA00022691"/>
    </source>
</evidence>
<evidence type="ECO:0000313" key="6">
    <source>
        <dbReference type="Proteomes" id="UP000601435"/>
    </source>
</evidence>
<evidence type="ECO:0000256" key="4">
    <source>
        <dbReference type="SAM" id="MobiDB-lite"/>
    </source>
</evidence>
<gene>
    <name evidence="5" type="primary">RE1</name>
    <name evidence="5" type="ORF">SNEC2469_LOCUS3811</name>
</gene>
<dbReference type="PANTHER" id="PTHR11439">
    <property type="entry name" value="GAG-POL-RELATED RETROTRANSPOSON"/>
    <property type="match status" value="1"/>
</dbReference>
<dbReference type="InterPro" id="IPR012337">
    <property type="entry name" value="RNaseH-like_sf"/>
</dbReference>
<evidence type="ECO:0000256" key="1">
    <source>
        <dbReference type="ARBA" id="ARBA00022603"/>
    </source>
</evidence>
<proteinExistence type="predicted"/>
<evidence type="ECO:0000313" key="5">
    <source>
        <dbReference type="EMBL" id="CAE7234210.1"/>
    </source>
</evidence>
<dbReference type="SUPFAM" id="SSF53098">
    <property type="entry name" value="Ribonuclease H-like"/>
    <property type="match status" value="1"/>
</dbReference>
<dbReference type="Gene3D" id="3.30.420.10">
    <property type="entry name" value="Ribonuclease H-like superfamily/Ribonuclease H"/>
    <property type="match status" value="1"/>
</dbReference>
<keyword evidence="6" id="KW-1185">Reference proteome</keyword>
<dbReference type="EMBL" id="CAJNJA010008226">
    <property type="protein sequence ID" value="CAE7234210.1"/>
    <property type="molecule type" value="Genomic_DNA"/>
</dbReference>